<dbReference type="GO" id="GO:0016020">
    <property type="term" value="C:membrane"/>
    <property type="evidence" value="ECO:0007669"/>
    <property type="project" value="UniProtKB-SubCell"/>
</dbReference>
<feature type="transmembrane region" description="Helical" evidence="7">
    <location>
        <begin position="99"/>
        <end position="120"/>
    </location>
</feature>
<gene>
    <name evidence="9" type="ORF">TRITD_1Av1G224390</name>
</gene>
<sequence length="124" mass="13499">MLSLFSQMSSFHSLRYINLGSLVLAFGYTILVSGACIRVGMMSNAPVKDYLLTPSKSGKMYVAFLSISILATVFGNGILPEIQATLAPPVAGKMVKGLVLCYTMVFFTFYLAAISDYWAFSNKV</sequence>
<evidence type="ECO:0000256" key="7">
    <source>
        <dbReference type="SAM" id="Phobius"/>
    </source>
</evidence>
<proteinExistence type="predicted"/>
<reference evidence="9 10" key="1">
    <citation type="submission" date="2017-09" db="EMBL/GenBank/DDBJ databases">
        <authorList>
            <consortium name="International Durum Wheat Genome Sequencing Consortium (IDWGSC)"/>
            <person name="Milanesi L."/>
        </authorList>
    </citation>
    <scope>NUCLEOTIDE SEQUENCE [LARGE SCALE GENOMIC DNA]</scope>
    <source>
        <strain evidence="10">cv. Svevo</strain>
    </source>
</reference>
<comment type="subcellular location">
    <subcellularLocation>
        <location evidence="1">Membrane</location>
    </subcellularLocation>
</comment>
<organism evidence="9 10">
    <name type="scientific">Triticum turgidum subsp. durum</name>
    <name type="common">Durum wheat</name>
    <name type="synonym">Triticum durum</name>
    <dbReference type="NCBI Taxonomy" id="4567"/>
    <lineage>
        <taxon>Eukaryota</taxon>
        <taxon>Viridiplantae</taxon>
        <taxon>Streptophyta</taxon>
        <taxon>Embryophyta</taxon>
        <taxon>Tracheophyta</taxon>
        <taxon>Spermatophyta</taxon>
        <taxon>Magnoliopsida</taxon>
        <taxon>Liliopsida</taxon>
        <taxon>Poales</taxon>
        <taxon>Poaceae</taxon>
        <taxon>BOP clade</taxon>
        <taxon>Pooideae</taxon>
        <taxon>Triticodae</taxon>
        <taxon>Triticeae</taxon>
        <taxon>Triticinae</taxon>
        <taxon>Triticum</taxon>
    </lineage>
</organism>
<evidence type="ECO:0000256" key="4">
    <source>
        <dbReference type="ARBA" id="ARBA00022970"/>
    </source>
</evidence>
<evidence type="ECO:0000313" key="9">
    <source>
        <dbReference type="EMBL" id="VAH11401.1"/>
    </source>
</evidence>
<accession>A0A9R0QGZ0</accession>
<evidence type="ECO:0000313" key="10">
    <source>
        <dbReference type="Proteomes" id="UP000324705"/>
    </source>
</evidence>
<keyword evidence="2" id="KW-0813">Transport</keyword>
<dbReference type="EMBL" id="LT934111">
    <property type="protein sequence ID" value="VAH11401.1"/>
    <property type="molecule type" value="Genomic_DNA"/>
</dbReference>
<feature type="transmembrane region" description="Helical" evidence="7">
    <location>
        <begin position="21"/>
        <end position="41"/>
    </location>
</feature>
<dbReference type="Gramene" id="TRITD1Av1G224390.1">
    <property type="protein sequence ID" value="TRITD1Av1G224390.1"/>
    <property type="gene ID" value="TRITD1Av1G224390"/>
</dbReference>
<feature type="domain" description="Amino acid transporter transmembrane" evidence="8">
    <location>
        <begin position="3"/>
        <end position="124"/>
    </location>
</feature>
<evidence type="ECO:0000256" key="6">
    <source>
        <dbReference type="ARBA" id="ARBA00023136"/>
    </source>
</evidence>
<dbReference type="AlphaFoldDB" id="A0A9R0QGZ0"/>
<evidence type="ECO:0000256" key="5">
    <source>
        <dbReference type="ARBA" id="ARBA00022989"/>
    </source>
</evidence>
<keyword evidence="4" id="KW-0029">Amino-acid transport</keyword>
<feature type="transmembrane region" description="Helical" evidence="7">
    <location>
        <begin position="61"/>
        <end position="79"/>
    </location>
</feature>
<keyword evidence="3 7" id="KW-0812">Transmembrane</keyword>
<keyword evidence="5 7" id="KW-1133">Transmembrane helix</keyword>
<dbReference type="Proteomes" id="UP000324705">
    <property type="component" value="Chromosome 1A"/>
</dbReference>
<evidence type="ECO:0000256" key="3">
    <source>
        <dbReference type="ARBA" id="ARBA00022692"/>
    </source>
</evidence>
<evidence type="ECO:0000256" key="2">
    <source>
        <dbReference type="ARBA" id="ARBA00022448"/>
    </source>
</evidence>
<keyword evidence="6 7" id="KW-0472">Membrane</keyword>
<dbReference type="OMA" id="ACIRVGM"/>
<dbReference type="Pfam" id="PF01490">
    <property type="entry name" value="Aa_trans"/>
    <property type="match status" value="1"/>
</dbReference>
<dbReference type="PANTHER" id="PTHR48017">
    <property type="entry name" value="OS05G0424000 PROTEIN-RELATED"/>
    <property type="match status" value="1"/>
</dbReference>
<evidence type="ECO:0000259" key="8">
    <source>
        <dbReference type="Pfam" id="PF01490"/>
    </source>
</evidence>
<dbReference type="InterPro" id="IPR013057">
    <property type="entry name" value="AA_transpt_TM"/>
</dbReference>
<name>A0A9R0QGZ0_TRITD</name>
<protein>
    <recommendedName>
        <fullName evidence="8">Amino acid transporter transmembrane domain-containing protein</fullName>
    </recommendedName>
</protein>
<keyword evidence="10" id="KW-1185">Reference proteome</keyword>
<dbReference type="GO" id="GO:0006865">
    <property type="term" value="P:amino acid transport"/>
    <property type="evidence" value="ECO:0007669"/>
    <property type="project" value="UniProtKB-KW"/>
</dbReference>
<evidence type="ECO:0000256" key="1">
    <source>
        <dbReference type="ARBA" id="ARBA00004370"/>
    </source>
</evidence>